<dbReference type="InterPro" id="IPR013083">
    <property type="entry name" value="Znf_RING/FYVE/PHD"/>
</dbReference>
<evidence type="ECO:0000256" key="8">
    <source>
        <dbReference type="ARBA" id="ARBA00022833"/>
    </source>
</evidence>
<feature type="region of interest" description="Disordered" evidence="13">
    <location>
        <begin position="174"/>
        <end position="196"/>
    </location>
</feature>
<proteinExistence type="inferred from homology"/>
<keyword evidence="9 14" id="KW-1133">Transmembrane helix</keyword>
<dbReference type="Proteomes" id="UP000504603">
    <property type="component" value="Unplaced"/>
</dbReference>
<dbReference type="GeneID" id="111025919"/>
<dbReference type="GO" id="GO:0016567">
    <property type="term" value="P:protein ubiquitination"/>
    <property type="evidence" value="ECO:0007669"/>
    <property type="project" value="UniProtKB-UniPathway"/>
</dbReference>
<evidence type="ECO:0000256" key="5">
    <source>
        <dbReference type="ARBA" id="ARBA00022692"/>
    </source>
</evidence>
<keyword evidence="8" id="KW-0862">Zinc</keyword>
<evidence type="ECO:0000256" key="7">
    <source>
        <dbReference type="ARBA" id="ARBA00022786"/>
    </source>
</evidence>
<reference evidence="17" key="1">
    <citation type="submission" date="2025-08" db="UniProtKB">
        <authorList>
            <consortium name="RefSeq"/>
        </authorList>
    </citation>
    <scope>IDENTIFICATION</scope>
    <source>
        <strain evidence="17">OHB3-1</strain>
    </source>
</reference>
<dbReference type="GO" id="GO:0016020">
    <property type="term" value="C:membrane"/>
    <property type="evidence" value="ECO:0007669"/>
    <property type="project" value="UniProtKB-SubCell"/>
</dbReference>
<dbReference type="SUPFAM" id="SSF57850">
    <property type="entry name" value="RING/U-box"/>
    <property type="match status" value="1"/>
</dbReference>
<dbReference type="EC" id="2.3.2.27" evidence="3"/>
<feature type="domain" description="RING-type" evidence="15">
    <location>
        <begin position="127"/>
        <end position="169"/>
    </location>
</feature>
<comment type="catalytic activity">
    <reaction evidence="1">
        <text>S-ubiquitinyl-[E2 ubiquitin-conjugating enzyme]-L-cysteine + [acceptor protein]-L-lysine = [E2 ubiquitin-conjugating enzyme]-L-cysteine + N(6)-ubiquitinyl-[acceptor protein]-L-lysine.</text>
        <dbReference type="EC" id="2.3.2.27"/>
    </reaction>
</comment>
<dbReference type="InterPro" id="IPR001841">
    <property type="entry name" value="Znf_RING"/>
</dbReference>
<dbReference type="Gene3D" id="3.30.40.10">
    <property type="entry name" value="Zinc/RING finger domain, C3HC4 (zinc finger)"/>
    <property type="match status" value="1"/>
</dbReference>
<evidence type="ECO:0000256" key="4">
    <source>
        <dbReference type="ARBA" id="ARBA00022679"/>
    </source>
</evidence>
<keyword evidence="7" id="KW-0833">Ubl conjugation pathway</keyword>
<dbReference type="Pfam" id="PF13639">
    <property type="entry name" value="zf-RING_2"/>
    <property type="match status" value="1"/>
</dbReference>
<organism evidence="16 17">
    <name type="scientific">Momordica charantia</name>
    <name type="common">Bitter gourd</name>
    <name type="synonym">Balsam pear</name>
    <dbReference type="NCBI Taxonomy" id="3673"/>
    <lineage>
        <taxon>Eukaryota</taxon>
        <taxon>Viridiplantae</taxon>
        <taxon>Streptophyta</taxon>
        <taxon>Embryophyta</taxon>
        <taxon>Tracheophyta</taxon>
        <taxon>Spermatophyta</taxon>
        <taxon>Magnoliopsida</taxon>
        <taxon>eudicotyledons</taxon>
        <taxon>Gunneridae</taxon>
        <taxon>Pentapetalae</taxon>
        <taxon>rosids</taxon>
        <taxon>fabids</taxon>
        <taxon>Cucurbitales</taxon>
        <taxon>Cucurbitaceae</taxon>
        <taxon>Momordiceae</taxon>
        <taxon>Momordica</taxon>
    </lineage>
</organism>
<dbReference type="InterPro" id="IPR044602">
    <property type="entry name" value="ATL10/ATL72-79-like"/>
</dbReference>
<protein>
    <recommendedName>
        <fullName evidence="3">RING-type E3 ubiquitin transferase</fullName>
        <ecNumber evidence="3">2.3.2.27</ecNumber>
    </recommendedName>
</protein>
<evidence type="ECO:0000256" key="3">
    <source>
        <dbReference type="ARBA" id="ARBA00012483"/>
    </source>
</evidence>
<sequence>MRPTPLDADDTVRFHAPPPPPCHDFRACSWRPYSNSKDFEANAAVVVIILLCGLICALALNTAIRCFLRRDGRRDDPSDGNGLSQAGQQQELRDEPKPILLDTLKMAPALVFSAEMKPKLAGAEAECTICLTEFSEGEEIRVLSICKHGFHVQCIQTWLILHSSCPTCRRSYLPPSPSSSEHSGDGDGDGDGNHCP</sequence>
<feature type="transmembrane region" description="Helical" evidence="14">
    <location>
        <begin position="43"/>
        <end position="64"/>
    </location>
</feature>
<evidence type="ECO:0000313" key="16">
    <source>
        <dbReference type="Proteomes" id="UP000504603"/>
    </source>
</evidence>
<keyword evidence="10 14" id="KW-0472">Membrane</keyword>
<comment type="similarity">
    <text evidence="11">Belongs to the RING-type zinc finger family. ATL subfamily.</text>
</comment>
<dbReference type="PANTHER" id="PTHR46905">
    <property type="entry name" value="RING-H2 FINGER PROTEIN ATL78"/>
    <property type="match status" value="1"/>
</dbReference>
<evidence type="ECO:0000256" key="13">
    <source>
        <dbReference type="SAM" id="MobiDB-lite"/>
    </source>
</evidence>
<dbReference type="GO" id="GO:0008270">
    <property type="term" value="F:zinc ion binding"/>
    <property type="evidence" value="ECO:0007669"/>
    <property type="project" value="UniProtKB-KW"/>
</dbReference>
<evidence type="ECO:0000256" key="6">
    <source>
        <dbReference type="ARBA" id="ARBA00022723"/>
    </source>
</evidence>
<evidence type="ECO:0000256" key="1">
    <source>
        <dbReference type="ARBA" id="ARBA00000900"/>
    </source>
</evidence>
<dbReference type="UniPathway" id="UPA00143"/>
<comment type="subcellular location">
    <subcellularLocation>
        <location evidence="2">Membrane</location>
        <topology evidence="2">Single-pass membrane protein</topology>
    </subcellularLocation>
</comment>
<evidence type="ECO:0000256" key="12">
    <source>
        <dbReference type="PROSITE-ProRule" id="PRU00175"/>
    </source>
</evidence>
<evidence type="ECO:0000256" key="10">
    <source>
        <dbReference type="ARBA" id="ARBA00023136"/>
    </source>
</evidence>
<keyword evidence="5 14" id="KW-0812">Transmembrane</keyword>
<keyword evidence="6" id="KW-0479">Metal-binding</keyword>
<evidence type="ECO:0000256" key="9">
    <source>
        <dbReference type="ARBA" id="ARBA00022989"/>
    </source>
</evidence>
<evidence type="ECO:0000313" key="17">
    <source>
        <dbReference type="RefSeq" id="XP_022159530.1"/>
    </source>
</evidence>
<dbReference type="PROSITE" id="PS50089">
    <property type="entry name" value="ZF_RING_2"/>
    <property type="match status" value="1"/>
</dbReference>
<feature type="region of interest" description="Disordered" evidence="13">
    <location>
        <begin position="74"/>
        <end position="95"/>
    </location>
</feature>
<keyword evidence="16" id="KW-1185">Reference proteome</keyword>
<name>A0A6J1DZ01_MOMCH</name>
<dbReference type="KEGG" id="mcha:111025919"/>
<dbReference type="RefSeq" id="XP_022159530.1">
    <property type="nucleotide sequence ID" value="XM_022303838.1"/>
</dbReference>
<dbReference type="SMART" id="SM00184">
    <property type="entry name" value="RING"/>
    <property type="match status" value="1"/>
</dbReference>
<accession>A0A6J1DZ01</accession>
<dbReference type="AlphaFoldDB" id="A0A6J1DZ01"/>
<keyword evidence="12" id="KW-0863">Zinc-finger</keyword>
<evidence type="ECO:0000256" key="11">
    <source>
        <dbReference type="ARBA" id="ARBA00024209"/>
    </source>
</evidence>
<dbReference type="GO" id="GO:0061630">
    <property type="term" value="F:ubiquitin protein ligase activity"/>
    <property type="evidence" value="ECO:0007669"/>
    <property type="project" value="UniProtKB-EC"/>
</dbReference>
<keyword evidence="4" id="KW-0808">Transferase</keyword>
<evidence type="ECO:0000259" key="15">
    <source>
        <dbReference type="PROSITE" id="PS50089"/>
    </source>
</evidence>
<evidence type="ECO:0000256" key="14">
    <source>
        <dbReference type="SAM" id="Phobius"/>
    </source>
</evidence>
<gene>
    <name evidence="17" type="primary">LOC111025919</name>
</gene>
<evidence type="ECO:0000256" key="2">
    <source>
        <dbReference type="ARBA" id="ARBA00004167"/>
    </source>
</evidence>
<dbReference type="OrthoDB" id="8062037at2759"/>
<dbReference type="PANTHER" id="PTHR46905:SF1">
    <property type="entry name" value="RING-TYPE E3 UBIQUITIN TRANSFERASE"/>
    <property type="match status" value="1"/>
</dbReference>